<organism evidence="4 5">
    <name type="scientific">Pseudonocardia parietis</name>
    <dbReference type="NCBI Taxonomy" id="570936"/>
    <lineage>
        <taxon>Bacteria</taxon>
        <taxon>Bacillati</taxon>
        <taxon>Actinomycetota</taxon>
        <taxon>Actinomycetes</taxon>
        <taxon>Pseudonocardiales</taxon>
        <taxon>Pseudonocardiaceae</taxon>
        <taxon>Pseudonocardia</taxon>
    </lineage>
</organism>
<dbReference type="Pfam" id="PF13359">
    <property type="entry name" value="DDE_Tnp_4"/>
    <property type="match status" value="1"/>
</dbReference>
<reference evidence="4 5" key="1">
    <citation type="submission" date="2021-03" db="EMBL/GenBank/DDBJ databases">
        <title>Sequencing the genomes of 1000 actinobacteria strains.</title>
        <authorList>
            <person name="Klenk H.-P."/>
        </authorList>
    </citation>
    <scope>NUCLEOTIDE SEQUENCE [LARGE SCALE GENOMIC DNA]</scope>
    <source>
        <strain evidence="4 5">DSM 45256</strain>
    </source>
</reference>
<protein>
    <recommendedName>
        <fullName evidence="3">DDE Tnp4 domain-containing protein</fullName>
    </recommendedName>
</protein>
<sequence>MRRHHPGPGRYGAVVVQPRCHRTGRARRPGLHGALLATRAAGHTHVHLDGTLIRTDRSRALGPNAGIDLWWSGEHHRHGANIQLLTASDGWPLWTSPVRPGREHDTTCARTHHGLLDTLDDWTDQTHVVLADLGYEGESTFEGPAGTFRQRTELSAAQRDILTKLGVDTPKKIIELGRPATP</sequence>
<keyword evidence="5" id="KW-1185">Reference proteome</keyword>
<evidence type="ECO:0000313" key="4">
    <source>
        <dbReference type="EMBL" id="MBP2369622.1"/>
    </source>
</evidence>
<evidence type="ECO:0000256" key="1">
    <source>
        <dbReference type="ARBA" id="ARBA00001968"/>
    </source>
</evidence>
<dbReference type="EMBL" id="JAGINU010000001">
    <property type="protein sequence ID" value="MBP2369622.1"/>
    <property type="molecule type" value="Genomic_DNA"/>
</dbReference>
<evidence type="ECO:0000256" key="2">
    <source>
        <dbReference type="ARBA" id="ARBA00022723"/>
    </source>
</evidence>
<proteinExistence type="predicted"/>
<dbReference type="Proteomes" id="UP001519295">
    <property type="component" value="Unassembled WGS sequence"/>
</dbReference>
<keyword evidence="2" id="KW-0479">Metal-binding</keyword>
<name>A0ABS4W089_9PSEU</name>
<evidence type="ECO:0000259" key="3">
    <source>
        <dbReference type="Pfam" id="PF13359"/>
    </source>
</evidence>
<accession>A0ABS4W089</accession>
<comment type="caution">
    <text evidence="4">The sequence shown here is derived from an EMBL/GenBank/DDBJ whole genome shotgun (WGS) entry which is preliminary data.</text>
</comment>
<feature type="domain" description="DDE Tnp4" evidence="3">
    <location>
        <begin position="48"/>
        <end position="159"/>
    </location>
</feature>
<gene>
    <name evidence="4" type="ORF">JOF36_005318</name>
</gene>
<evidence type="ECO:0000313" key="5">
    <source>
        <dbReference type="Proteomes" id="UP001519295"/>
    </source>
</evidence>
<dbReference type="InterPro" id="IPR027806">
    <property type="entry name" value="HARBI1_dom"/>
</dbReference>
<comment type="cofactor">
    <cofactor evidence="1">
        <name>a divalent metal cation</name>
        <dbReference type="ChEBI" id="CHEBI:60240"/>
    </cofactor>
</comment>